<reference evidence="1" key="2">
    <citation type="submission" date="2020-10" db="EMBL/GenBank/DDBJ databases">
        <authorList>
            <person name="Scholz U."/>
            <person name="Mascher M."/>
            <person name="Fiebig A."/>
        </authorList>
    </citation>
    <scope>NUCLEOTIDE SEQUENCE [LARGE SCALE GENOMIC DNA]</scope>
    <source>
        <strain evidence="1">cv. Morex</strain>
    </source>
</reference>
<name>A0A8I6YAK8_HORVV</name>
<evidence type="ECO:0000313" key="1">
    <source>
        <dbReference type="EnsemblPlants" id="HORVU.MOREX.r3.5HG0494940.1.CDS1"/>
    </source>
</evidence>
<dbReference type="Gramene" id="HORVU.MOREX.r3.5HG0494940.1">
    <property type="protein sequence ID" value="HORVU.MOREX.r3.5HG0494940.1.CDS1"/>
    <property type="gene ID" value="HORVU.MOREX.r3.5HG0494940"/>
</dbReference>
<organism evidence="1 2">
    <name type="scientific">Hordeum vulgare subsp. vulgare</name>
    <name type="common">Domesticated barley</name>
    <dbReference type="NCBI Taxonomy" id="112509"/>
    <lineage>
        <taxon>Eukaryota</taxon>
        <taxon>Viridiplantae</taxon>
        <taxon>Streptophyta</taxon>
        <taxon>Embryophyta</taxon>
        <taxon>Tracheophyta</taxon>
        <taxon>Spermatophyta</taxon>
        <taxon>Magnoliopsida</taxon>
        <taxon>Liliopsida</taxon>
        <taxon>Poales</taxon>
        <taxon>Poaceae</taxon>
        <taxon>BOP clade</taxon>
        <taxon>Pooideae</taxon>
        <taxon>Triticodae</taxon>
        <taxon>Triticeae</taxon>
        <taxon>Hordeinae</taxon>
        <taxon>Hordeum</taxon>
    </lineage>
</organism>
<dbReference type="Gramene" id="HORVU.MOREX.r2.5HG0410260.1">
    <property type="protein sequence ID" value="HORVU.MOREX.r2.5HG0410260.1.CDS.1"/>
    <property type="gene ID" value="HORVU.MOREX.r2.5HG0410260"/>
</dbReference>
<dbReference type="Proteomes" id="UP000011116">
    <property type="component" value="Chromosome 5H"/>
</dbReference>
<accession>A0A8I6YAK8</accession>
<proteinExistence type="predicted"/>
<evidence type="ECO:0000313" key="2">
    <source>
        <dbReference type="Proteomes" id="UP000011116"/>
    </source>
</evidence>
<dbReference type="EnsemblPlants" id="HORVU.MOREX.r3.5HG0494940.1">
    <property type="protein sequence ID" value="HORVU.MOREX.r3.5HG0494940.1.CDS1"/>
    <property type="gene ID" value="HORVU.MOREX.r3.5HG0494940"/>
</dbReference>
<reference evidence="1" key="3">
    <citation type="submission" date="2022-01" db="UniProtKB">
        <authorList>
            <consortium name="EnsemblPlants"/>
        </authorList>
    </citation>
    <scope>IDENTIFICATION</scope>
    <source>
        <strain evidence="1">subsp. vulgare</strain>
    </source>
</reference>
<dbReference type="AlphaFoldDB" id="A0A8I6YAK8"/>
<evidence type="ECO:0008006" key="3">
    <source>
        <dbReference type="Google" id="ProtNLM"/>
    </source>
</evidence>
<sequence>MLEIEGKLASCSSHGTIIDVWVMQDYEAEDWALKYRIDLLTMPLPWFALPEFYIPEMALLNHRELLLCNSMSTPGPGCLVHCDIDGKLIGYFKIKEGKHTIYFTKHYFQESIIPLPFSEMQEYKEPPFFMGL</sequence>
<reference evidence="2" key="1">
    <citation type="journal article" date="2012" name="Nature">
        <title>A physical, genetic and functional sequence assembly of the barley genome.</title>
        <authorList>
            <consortium name="The International Barley Genome Sequencing Consortium"/>
            <person name="Mayer K.F."/>
            <person name="Waugh R."/>
            <person name="Brown J.W."/>
            <person name="Schulman A."/>
            <person name="Langridge P."/>
            <person name="Platzer M."/>
            <person name="Fincher G.B."/>
            <person name="Muehlbauer G.J."/>
            <person name="Sato K."/>
            <person name="Close T.J."/>
            <person name="Wise R.P."/>
            <person name="Stein N."/>
        </authorList>
    </citation>
    <scope>NUCLEOTIDE SEQUENCE [LARGE SCALE GENOMIC DNA]</scope>
    <source>
        <strain evidence="2">cv. Morex</strain>
    </source>
</reference>
<keyword evidence="2" id="KW-1185">Reference proteome</keyword>
<protein>
    <recommendedName>
        <fullName evidence="3">F-box associated domain-containing protein</fullName>
    </recommendedName>
</protein>